<accession>A0A5B0VKW8</accession>
<keyword evidence="3" id="KW-1185">Reference proteome</keyword>
<comment type="caution">
    <text evidence="2">The sequence shown here is derived from an EMBL/GenBank/DDBJ whole genome shotgun (WGS) entry which is preliminary data.</text>
</comment>
<dbReference type="EMBL" id="VTUU01000002">
    <property type="protein sequence ID" value="KAA1175048.1"/>
    <property type="molecule type" value="Genomic_DNA"/>
</dbReference>
<sequence length="317" mass="36336">MVSDRIWITWEYHTRSRSLSKEVGAELFEIVVPGNRVKRYFISSIKTLSILNKFGGRVVFFQNPSVILSIVMMLYKFISKKKFVMDCHNAGVFPFEGRSRIFNSVCLFLIKKMDLSIVTNKALFDYINKKGGTSIVLPDPLPMRFYQNLPCLPSSKLKVVFICTWAKDEPFDEAIKAFSNIDEPITYYITGRPPESYSNKVYPESIILTGFLSDDEYLNLIQSANLIIDLTLRDNCLVCGAYEAMAAGVPCIVSDFMVSRQVFKKGFVYSENDVSSITKSIKFSLKNLGNLSQEMVKYRIDHQNFIRNEIEKMELLL</sequence>
<keyword evidence="2" id="KW-0808">Transferase</keyword>
<proteinExistence type="predicted"/>
<dbReference type="Proteomes" id="UP000323161">
    <property type="component" value="Unassembled WGS sequence"/>
</dbReference>
<protein>
    <submittedName>
        <fullName evidence="2">Glycosyltransferase family 4 protein</fullName>
    </submittedName>
</protein>
<dbReference type="GO" id="GO:0016757">
    <property type="term" value="F:glycosyltransferase activity"/>
    <property type="evidence" value="ECO:0007669"/>
    <property type="project" value="InterPro"/>
</dbReference>
<dbReference type="AlphaFoldDB" id="A0A5B0VKW8"/>
<name>A0A5B0VKW8_9GAMM</name>
<dbReference type="Gene3D" id="3.40.50.2000">
    <property type="entry name" value="Glycogen Phosphorylase B"/>
    <property type="match status" value="1"/>
</dbReference>
<evidence type="ECO:0000259" key="1">
    <source>
        <dbReference type="Pfam" id="PF00534"/>
    </source>
</evidence>
<gene>
    <name evidence="2" type="ORF">FWJ25_06670</name>
</gene>
<dbReference type="SUPFAM" id="SSF53756">
    <property type="entry name" value="UDP-Glycosyltransferase/glycogen phosphorylase"/>
    <property type="match status" value="1"/>
</dbReference>
<evidence type="ECO:0000313" key="2">
    <source>
        <dbReference type="EMBL" id="KAA1175048.1"/>
    </source>
</evidence>
<feature type="domain" description="Glycosyl transferase family 1" evidence="1">
    <location>
        <begin position="156"/>
        <end position="298"/>
    </location>
</feature>
<evidence type="ECO:0000313" key="3">
    <source>
        <dbReference type="Proteomes" id="UP000323161"/>
    </source>
</evidence>
<dbReference type="InterPro" id="IPR001296">
    <property type="entry name" value="Glyco_trans_1"/>
</dbReference>
<reference evidence="2 3" key="1">
    <citation type="submission" date="2019-08" db="EMBL/GenBank/DDBJ databases">
        <title>Marinobacter ZYF650 sp. nov., a marine bacterium isolated from seawater of the Mariana trench.</title>
        <authorList>
            <person name="Ahmad W."/>
        </authorList>
    </citation>
    <scope>NUCLEOTIDE SEQUENCE [LARGE SCALE GENOMIC DNA]</scope>
    <source>
        <strain evidence="2 3">ZYF650</strain>
    </source>
</reference>
<organism evidence="2 3">
    <name type="scientific">Marinobacter salinexigens</name>
    <dbReference type="NCBI Taxonomy" id="2919747"/>
    <lineage>
        <taxon>Bacteria</taxon>
        <taxon>Pseudomonadati</taxon>
        <taxon>Pseudomonadota</taxon>
        <taxon>Gammaproteobacteria</taxon>
        <taxon>Pseudomonadales</taxon>
        <taxon>Marinobacteraceae</taxon>
        <taxon>Marinobacter</taxon>
    </lineage>
</organism>
<dbReference type="Pfam" id="PF00534">
    <property type="entry name" value="Glycos_transf_1"/>
    <property type="match status" value="1"/>
</dbReference>